<dbReference type="InterPro" id="IPR029787">
    <property type="entry name" value="Nucleotide_cyclase"/>
</dbReference>
<evidence type="ECO:0000259" key="2">
    <source>
        <dbReference type="PROSITE" id="PS50887"/>
    </source>
</evidence>
<dbReference type="PROSITE" id="PS50887">
    <property type="entry name" value="GGDEF"/>
    <property type="match status" value="1"/>
</dbReference>
<dbReference type="InterPro" id="IPR003607">
    <property type="entry name" value="HD/PDEase_dom"/>
</dbReference>
<dbReference type="PANTHER" id="PTHR45138">
    <property type="entry name" value="REGULATORY COMPONENTS OF SENSORY TRANSDUCTION SYSTEM"/>
    <property type="match status" value="1"/>
</dbReference>
<feature type="transmembrane region" description="Helical" evidence="1">
    <location>
        <begin position="301"/>
        <end position="322"/>
    </location>
</feature>
<feature type="transmembrane region" description="Helical" evidence="1">
    <location>
        <begin position="271"/>
        <end position="289"/>
    </location>
</feature>
<feature type="transmembrane region" description="Helical" evidence="1">
    <location>
        <begin position="14"/>
        <end position="34"/>
    </location>
</feature>
<evidence type="ECO:0000313" key="4">
    <source>
        <dbReference type="EMBL" id="GDY28466.1"/>
    </source>
</evidence>
<feature type="domain" description="GGDEF" evidence="2">
    <location>
        <begin position="358"/>
        <end position="492"/>
    </location>
</feature>
<accession>A0A4D4J1R3</accession>
<dbReference type="InterPro" id="IPR000160">
    <property type="entry name" value="GGDEF_dom"/>
</dbReference>
<reference evidence="5" key="1">
    <citation type="submission" date="2019-04" db="EMBL/GenBank/DDBJ databases">
        <title>Draft genome sequence of Pseudonocardiaceae bacterium SL3-2-4.</title>
        <authorList>
            <person name="Ningsih F."/>
            <person name="Yokota A."/>
            <person name="Sakai Y."/>
            <person name="Nanatani K."/>
            <person name="Yabe S."/>
            <person name="Oetari A."/>
            <person name="Sjamsuridzal W."/>
        </authorList>
    </citation>
    <scope>NUCLEOTIDE SEQUENCE [LARGE SCALE GENOMIC DNA]</scope>
    <source>
        <strain evidence="5">SL3-2-4</strain>
    </source>
</reference>
<feature type="transmembrane region" description="Helical" evidence="1">
    <location>
        <begin position="77"/>
        <end position="99"/>
    </location>
</feature>
<dbReference type="GO" id="GO:0005886">
    <property type="term" value="C:plasma membrane"/>
    <property type="evidence" value="ECO:0007669"/>
    <property type="project" value="TreeGrafter"/>
</dbReference>
<dbReference type="GO" id="GO:1902201">
    <property type="term" value="P:negative regulation of bacterial-type flagellum-dependent cell motility"/>
    <property type="evidence" value="ECO:0007669"/>
    <property type="project" value="TreeGrafter"/>
</dbReference>
<keyword evidence="5" id="KW-1185">Reference proteome</keyword>
<dbReference type="Gene3D" id="3.30.70.270">
    <property type="match status" value="1"/>
</dbReference>
<dbReference type="FunFam" id="3.30.70.270:FF:000001">
    <property type="entry name" value="Diguanylate cyclase domain protein"/>
    <property type="match status" value="1"/>
</dbReference>
<feature type="transmembrane region" description="Helical" evidence="1">
    <location>
        <begin position="177"/>
        <end position="193"/>
    </location>
</feature>
<dbReference type="CDD" id="cd01949">
    <property type="entry name" value="GGDEF"/>
    <property type="match status" value="1"/>
</dbReference>
<dbReference type="Pfam" id="PF00990">
    <property type="entry name" value="GGDEF"/>
    <property type="match status" value="1"/>
</dbReference>
<evidence type="ECO:0008006" key="6">
    <source>
        <dbReference type="Google" id="ProtNLM"/>
    </source>
</evidence>
<protein>
    <recommendedName>
        <fullName evidence="6">Diguanylate cyclase</fullName>
    </recommendedName>
</protein>
<dbReference type="Pfam" id="PF13487">
    <property type="entry name" value="HD_5"/>
    <property type="match status" value="1"/>
</dbReference>
<dbReference type="OrthoDB" id="23692at2"/>
<dbReference type="Proteomes" id="UP000298860">
    <property type="component" value="Unassembled WGS sequence"/>
</dbReference>
<feature type="transmembrane region" description="Helical" evidence="1">
    <location>
        <begin position="233"/>
        <end position="250"/>
    </location>
</feature>
<dbReference type="RefSeq" id="WP_137811690.1">
    <property type="nucleotide sequence ID" value="NZ_BJFL01000001.1"/>
</dbReference>
<dbReference type="CDD" id="cd00077">
    <property type="entry name" value="HDc"/>
    <property type="match status" value="1"/>
</dbReference>
<dbReference type="Gene3D" id="1.10.3210.10">
    <property type="entry name" value="Hypothetical protein af1432"/>
    <property type="match status" value="1"/>
</dbReference>
<dbReference type="InterPro" id="IPR037522">
    <property type="entry name" value="HD_GYP_dom"/>
</dbReference>
<evidence type="ECO:0000259" key="3">
    <source>
        <dbReference type="PROSITE" id="PS51832"/>
    </source>
</evidence>
<dbReference type="PROSITE" id="PS51832">
    <property type="entry name" value="HD_GYP"/>
    <property type="match status" value="1"/>
</dbReference>
<feature type="transmembrane region" description="Helical" evidence="1">
    <location>
        <begin position="46"/>
        <end position="65"/>
    </location>
</feature>
<feature type="domain" description="HD-GYP" evidence="3">
    <location>
        <begin position="500"/>
        <end position="697"/>
    </location>
</feature>
<dbReference type="NCBIfam" id="TIGR00254">
    <property type="entry name" value="GGDEF"/>
    <property type="match status" value="1"/>
</dbReference>
<keyword evidence="1" id="KW-0472">Membrane</keyword>
<dbReference type="InterPro" id="IPR043128">
    <property type="entry name" value="Rev_trsase/Diguanyl_cyclase"/>
</dbReference>
<dbReference type="GO" id="GO:0043709">
    <property type="term" value="P:cell adhesion involved in single-species biofilm formation"/>
    <property type="evidence" value="ECO:0007669"/>
    <property type="project" value="TreeGrafter"/>
</dbReference>
<dbReference type="GO" id="GO:0052621">
    <property type="term" value="F:diguanylate cyclase activity"/>
    <property type="evidence" value="ECO:0007669"/>
    <property type="project" value="TreeGrafter"/>
</dbReference>
<dbReference type="PANTHER" id="PTHR45138:SF24">
    <property type="entry name" value="DIGUANYLATE CYCLASE DGCC-RELATED"/>
    <property type="match status" value="1"/>
</dbReference>
<comment type="caution">
    <text evidence="4">The sequence shown here is derived from an EMBL/GenBank/DDBJ whole genome shotgun (WGS) entry which is preliminary data.</text>
</comment>
<sequence>MAATGTRATSRRDWLGCVSCYLMVGTALVVGYYQVPPSGSGRVVRVVVYCAASASAAAAVLYGMIKNRPEPRLPWLLLAASQVVYAAADTTFYVSHYLLGSTAYPSFADPLYIAHYPLVVAALTLLIRRRTPGRDLPSLLDAAVLGVVGAMLSWLYLIGPQARADSPLLVKLTSLTYPVMDLAMLAVALRLILGGGRRPAAFFLLSTNLLAILTADTVYVWQQLVGSYQAGNFLDAIWLGGNMALGAAALHPTVAQLGDRCPPRDASLGPARIAALTAAALIAPATLIVQHLRGAAADVPAIAVACAVLFVLTITRLAVLVADQRQVAITDALTGLRTRRFFQAQLPVEVARARRNGRPMAVFIIDVDHFKSINDRHGHPAGDQALIEIASRLRAAARAGDLLARYGGEEFALLVRDAGPGELPGIAERLRQRVARGPITVCAGTRVAVTVSVGTASFPVHAEDPNELIAAADRALYAAKARGRDSVVVGEGPGLALDGVGEQIPAAVDYLCHLADIVDARMSPHEHSRAVGRWAMLVAAEIGVDAHVARSVGLAGRLHDIGKILVPEAVLAKPGRPDEEEWRLLRQHPDHGHRLVAAVPGMAAVAEIIRQHHERFDGSGYPRGLRGTDIRLEARILAVCDSWAAMLADRAYQPAMSVAEARGQLIAARAGQFDPCVVDAFLGMVDGGRIDRPHRAAGPTREGWVDGAAVDLGSVVPLPHSGEGR</sequence>
<dbReference type="SMART" id="SM00267">
    <property type="entry name" value="GGDEF"/>
    <property type="match status" value="1"/>
</dbReference>
<organism evidence="4 5">
    <name type="scientific">Gandjariella thermophila</name>
    <dbReference type="NCBI Taxonomy" id="1931992"/>
    <lineage>
        <taxon>Bacteria</taxon>
        <taxon>Bacillati</taxon>
        <taxon>Actinomycetota</taxon>
        <taxon>Actinomycetes</taxon>
        <taxon>Pseudonocardiales</taxon>
        <taxon>Pseudonocardiaceae</taxon>
        <taxon>Gandjariella</taxon>
    </lineage>
</organism>
<proteinExistence type="predicted"/>
<feature type="transmembrane region" description="Helical" evidence="1">
    <location>
        <begin position="139"/>
        <end position="157"/>
    </location>
</feature>
<keyword evidence="1" id="KW-1133">Transmembrane helix</keyword>
<evidence type="ECO:0000256" key="1">
    <source>
        <dbReference type="SAM" id="Phobius"/>
    </source>
</evidence>
<dbReference type="EMBL" id="BJFL01000001">
    <property type="protein sequence ID" value="GDY28466.1"/>
    <property type="molecule type" value="Genomic_DNA"/>
</dbReference>
<keyword evidence="1" id="KW-0812">Transmembrane</keyword>
<dbReference type="InterPro" id="IPR050469">
    <property type="entry name" value="Diguanylate_Cyclase"/>
</dbReference>
<dbReference type="SUPFAM" id="SSF109604">
    <property type="entry name" value="HD-domain/PDEase-like"/>
    <property type="match status" value="1"/>
</dbReference>
<gene>
    <name evidence="4" type="ORF">GTS_00990</name>
</gene>
<name>A0A4D4J1R3_9PSEU</name>
<evidence type="ECO:0000313" key="5">
    <source>
        <dbReference type="Proteomes" id="UP000298860"/>
    </source>
</evidence>
<feature type="transmembrane region" description="Helical" evidence="1">
    <location>
        <begin position="111"/>
        <end position="127"/>
    </location>
</feature>
<dbReference type="AlphaFoldDB" id="A0A4D4J1R3"/>
<dbReference type="SMART" id="SM00471">
    <property type="entry name" value="HDc"/>
    <property type="match status" value="1"/>
</dbReference>
<dbReference type="SUPFAM" id="SSF55073">
    <property type="entry name" value="Nucleotide cyclase"/>
    <property type="match status" value="1"/>
</dbReference>
<feature type="transmembrane region" description="Helical" evidence="1">
    <location>
        <begin position="200"/>
        <end position="221"/>
    </location>
</feature>